<comment type="caution">
    <text evidence="4">The sequence shown here is derived from an EMBL/GenBank/DDBJ whole genome shotgun (WGS) entry which is preliminary data.</text>
</comment>
<evidence type="ECO:0000313" key="5">
    <source>
        <dbReference type="Proteomes" id="UP001341840"/>
    </source>
</evidence>
<gene>
    <name evidence="4" type="ORF">PIB30_069162</name>
</gene>
<dbReference type="EMBL" id="JASCZI010000754">
    <property type="protein sequence ID" value="MED6113260.1"/>
    <property type="molecule type" value="Genomic_DNA"/>
</dbReference>
<evidence type="ECO:0000256" key="1">
    <source>
        <dbReference type="PROSITE-ProRule" id="PRU00325"/>
    </source>
</evidence>
<evidence type="ECO:0000259" key="3">
    <source>
        <dbReference type="PROSITE" id="PS50966"/>
    </source>
</evidence>
<name>A0ABU6QMX1_9FABA</name>
<keyword evidence="5" id="KW-1185">Reference proteome</keyword>
<dbReference type="Pfam" id="PF04434">
    <property type="entry name" value="SWIM"/>
    <property type="match status" value="1"/>
</dbReference>
<comment type="function">
    <text evidence="2">Putative transcription activator involved in regulating light control of development.</text>
</comment>
<dbReference type="InterPro" id="IPR031052">
    <property type="entry name" value="FHY3/FAR1"/>
</dbReference>
<comment type="subcellular location">
    <subcellularLocation>
        <location evidence="2">Nucleus</location>
    </subcellularLocation>
</comment>
<accession>A0ABU6QMX1</accession>
<keyword evidence="2" id="KW-0479">Metal-binding</keyword>
<dbReference type="InterPro" id="IPR007527">
    <property type="entry name" value="Znf_SWIM"/>
</dbReference>
<evidence type="ECO:0000313" key="4">
    <source>
        <dbReference type="EMBL" id="MED6113260.1"/>
    </source>
</evidence>
<protein>
    <recommendedName>
        <fullName evidence="2">Protein FAR1-RELATED SEQUENCE</fullName>
    </recommendedName>
</protein>
<keyword evidence="1 2" id="KW-0863">Zinc-finger</keyword>
<proteinExistence type="inferred from homology"/>
<organism evidence="4 5">
    <name type="scientific">Stylosanthes scabra</name>
    <dbReference type="NCBI Taxonomy" id="79078"/>
    <lineage>
        <taxon>Eukaryota</taxon>
        <taxon>Viridiplantae</taxon>
        <taxon>Streptophyta</taxon>
        <taxon>Embryophyta</taxon>
        <taxon>Tracheophyta</taxon>
        <taxon>Spermatophyta</taxon>
        <taxon>Magnoliopsida</taxon>
        <taxon>eudicotyledons</taxon>
        <taxon>Gunneridae</taxon>
        <taxon>Pentapetalae</taxon>
        <taxon>rosids</taxon>
        <taxon>fabids</taxon>
        <taxon>Fabales</taxon>
        <taxon>Fabaceae</taxon>
        <taxon>Papilionoideae</taxon>
        <taxon>50 kb inversion clade</taxon>
        <taxon>dalbergioids sensu lato</taxon>
        <taxon>Dalbergieae</taxon>
        <taxon>Pterocarpus clade</taxon>
        <taxon>Stylosanthes</taxon>
    </lineage>
</organism>
<keyword evidence="2" id="KW-0539">Nucleus</keyword>
<comment type="similarity">
    <text evidence="2">Belongs to the FHY3/FAR1 family.</text>
</comment>
<sequence length="163" mass="18212">MKLGKTCTVDHVKDGDRFRCSCKIMESFGLPCVHIIVVLVRMDRNSLPSSLILPRWSKNVKVDKFLGGGNSREMLEESDSIYKSRRAFVGVDEGCDPIGVHDDVGDPTAVRTKGTGCGNAPVGSRGVKRRKCRAYGELGHRRTCCTKGSWCHREWYPGVPWHF</sequence>
<keyword evidence="2" id="KW-0862">Zinc</keyword>
<dbReference type="PROSITE" id="PS50966">
    <property type="entry name" value="ZF_SWIM"/>
    <property type="match status" value="1"/>
</dbReference>
<feature type="domain" description="SWIM-type" evidence="3">
    <location>
        <begin position="5"/>
        <end position="43"/>
    </location>
</feature>
<dbReference type="PANTHER" id="PTHR31669">
    <property type="entry name" value="PROTEIN FAR1-RELATED SEQUENCE 10-RELATED"/>
    <property type="match status" value="1"/>
</dbReference>
<evidence type="ECO:0000256" key="2">
    <source>
        <dbReference type="RuleBase" id="RU367018"/>
    </source>
</evidence>
<reference evidence="4 5" key="1">
    <citation type="journal article" date="2023" name="Plants (Basel)">
        <title>Bridging the Gap: Combining Genomics and Transcriptomics Approaches to Understand Stylosanthes scabra, an Orphan Legume from the Brazilian Caatinga.</title>
        <authorList>
            <person name="Ferreira-Neto J.R.C."/>
            <person name="da Silva M.D."/>
            <person name="Binneck E."/>
            <person name="de Melo N.F."/>
            <person name="da Silva R.H."/>
            <person name="de Melo A.L.T.M."/>
            <person name="Pandolfi V."/>
            <person name="Bustamante F.O."/>
            <person name="Brasileiro-Vidal A.C."/>
            <person name="Benko-Iseppon A.M."/>
        </authorList>
    </citation>
    <scope>NUCLEOTIDE SEQUENCE [LARGE SCALE GENOMIC DNA]</scope>
    <source>
        <tissue evidence="4">Leaves</tissue>
    </source>
</reference>
<dbReference type="PANTHER" id="PTHR31669:SF292">
    <property type="entry name" value="OS02G0262500 PROTEIN"/>
    <property type="match status" value="1"/>
</dbReference>
<dbReference type="Proteomes" id="UP001341840">
    <property type="component" value="Unassembled WGS sequence"/>
</dbReference>